<sequence>MAPWLCAYFDGLEHFALHHVNLVWFQCWTGIECFPVVYFFFLTCTICMCIRKGYYFGSGEYGVDKS</sequence>
<dbReference type="Proteomes" id="UP000799771">
    <property type="component" value="Unassembled WGS sequence"/>
</dbReference>
<proteinExistence type="predicted"/>
<name>A0A6A6A140_9PLEO</name>
<dbReference type="GeneID" id="54402467"/>
<dbReference type="AlphaFoldDB" id="A0A6A6A140"/>
<keyword evidence="3" id="KW-1185">Reference proteome</keyword>
<evidence type="ECO:0000256" key="1">
    <source>
        <dbReference type="SAM" id="Phobius"/>
    </source>
</evidence>
<gene>
    <name evidence="2" type="ORF">P153DRAFT_129637</name>
</gene>
<dbReference type="EMBL" id="ML977518">
    <property type="protein sequence ID" value="KAF2124883.1"/>
    <property type="molecule type" value="Genomic_DNA"/>
</dbReference>
<evidence type="ECO:0000313" key="2">
    <source>
        <dbReference type="EMBL" id="KAF2124883.1"/>
    </source>
</evidence>
<protein>
    <submittedName>
        <fullName evidence="2">Uncharacterized protein</fullName>
    </submittedName>
</protein>
<feature type="transmembrane region" description="Helical" evidence="1">
    <location>
        <begin position="23"/>
        <end position="50"/>
    </location>
</feature>
<organism evidence="2 3">
    <name type="scientific">Dothidotthia symphoricarpi CBS 119687</name>
    <dbReference type="NCBI Taxonomy" id="1392245"/>
    <lineage>
        <taxon>Eukaryota</taxon>
        <taxon>Fungi</taxon>
        <taxon>Dikarya</taxon>
        <taxon>Ascomycota</taxon>
        <taxon>Pezizomycotina</taxon>
        <taxon>Dothideomycetes</taxon>
        <taxon>Pleosporomycetidae</taxon>
        <taxon>Pleosporales</taxon>
        <taxon>Dothidotthiaceae</taxon>
        <taxon>Dothidotthia</taxon>
    </lineage>
</organism>
<accession>A0A6A6A140</accession>
<keyword evidence="1" id="KW-1133">Transmembrane helix</keyword>
<dbReference type="RefSeq" id="XP_033519276.1">
    <property type="nucleotide sequence ID" value="XM_033662035.1"/>
</dbReference>
<keyword evidence="1" id="KW-0812">Transmembrane</keyword>
<evidence type="ECO:0000313" key="3">
    <source>
        <dbReference type="Proteomes" id="UP000799771"/>
    </source>
</evidence>
<keyword evidence="1" id="KW-0472">Membrane</keyword>
<reference evidence="2" key="1">
    <citation type="journal article" date="2020" name="Stud. Mycol.">
        <title>101 Dothideomycetes genomes: a test case for predicting lifestyles and emergence of pathogens.</title>
        <authorList>
            <person name="Haridas S."/>
            <person name="Albert R."/>
            <person name="Binder M."/>
            <person name="Bloem J."/>
            <person name="Labutti K."/>
            <person name="Salamov A."/>
            <person name="Andreopoulos B."/>
            <person name="Baker S."/>
            <person name="Barry K."/>
            <person name="Bills G."/>
            <person name="Bluhm B."/>
            <person name="Cannon C."/>
            <person name="Castanera R."/>
            <person name="Culley D."/>
            <person name="Daum C."/>
            <person name="Ezra D."/>
            <person name="Gonzalez J."/>
            <person name="Henrissat B."/>
            <person name="Kuo A."/>
            <person name="Liang C."/>
            <person name="Lipzen A."/>
            <person name="Lutzoni F."/>
            <person name="Magnuson J."/>
            <person name="Mondo S."/>
            <person name="Nolan M."/>
            <person name="Ohm R."/>
            <person name="Pangilinan J."/>
            <person name="Park H.-J."/>
            <person name="Ramirez L."/>
            <person name="Alfaro M."/>
            <person name="Sun H."/>
            <person name="Tritt A."/>
            <person name="Yoshinaga Y."/>
            <person name="Zwiers L.-H."/>
            <person name="Turgeon B."/>
            <person name="Goodwin S."/>
            <person name="Spatafora J."/>
            <person name="Crous P."/>
            <person name="Grigoriev I."/>
        </authorList>
    </citation>
    <scope>NUCLEOTIDE SEQUENCE</scope>
    <source>
        <strain evidence="2">CBS 119687</strain>
    </source>
</reference>